<reference evidence="5 6" key="1">
    <citation type="submission" date="2015-11" db="EMBL/GenBank/DDBJ databases">
        <title>Genome sequences of Lysobacter enzymogenes strain C3 and Lysobacter antibioticus ATCC 29479.</title>
        <authorList>
            <person name="Kobayashi D.Y."/>
        </authorList>
    </citation>
    <scope>NUCLEOTIDE SEQUENCE [LARGE SCALE GENOMIC DNA]</scope>
    <source>
        <strain evidence="5 6">C3</strain>
    </source>
</reference>
<sequence>MANFGFGSNNPGDFGAGFNPQDFERLARQYWGAWGEMMRGAQPQPPAQPSIPGWSEALNWWSQLAKGGGQPQVQDTLDRFNSQARGWFGEIQKLAAQFAGRDASASDIAGAWKQALGGQGANPFADVFGAMRGPGQQDFARWAEQVKPFLERLSDGGASLLGLPAFGFAREHQERVQQLAQAYLNYQQQSQAYNALMAEAGQDAFKRFEDKLAERSEPGRQIGSARALFDLWIDAAEDAYAEIALSPRFRDAYAALVNSQMRLRAGVQKEIEQASGQYGIPTRTEIDSAHRKIVQLERELRRLRDELQRLRGDDGGEPAVGAGPATKKGAGAKPKPRAAQAGAAAQAAPATVEPAAAKAAVPKQGASRQAASKQVGSKQVGSKRADSKQADSKQAASKQVSSKPVVAKPAGKSAAKKTAIARPKPPARPAAAKAAAASKRAAKPAAKSLKSAKQGAR</sequence>
<evidence type="ECO:0000256" key="2">
    <source>
        <dbReference type="ARBA" id="ARBA00019066"/>
    </source>
</evidence>
<dbReference type="GO" id="GO:0042619">
    <property type="term" value="P:poly-hydroxybutyrate biosynthetic process"/>
    <property type="evidence" value="ECO:0007669"/>
    <property type="project" value="UniProtKB-KW"/>
</dbReference>
<evidence type="ECO:0000256" key="4">
    <source>
        <dbReference type="SAM" id="MobiDB-lite"/>
    </source>
</evidence>
<accession>A0A0S2DIW7</accession>
<evidence type="ECO:0000256" key="3">
    <source>
        <dbReference type="ARBA" id="ARBA00022752"/>
    </source>
</evidence>
<dbReference type="KEGG" id="lez:GLE_2859"/>
<comment type="pathway">
    <text evidence="1">Biopolymer metabolism; poly-(R)-3-hydroxybutanoate biosynthesis.</text>
</comment>
<dbReference type="AlphaFoldDB" id="A0A0S2DIW7"/>
<name>A0A0S2DIW7_LYSEN</name>
<dbReference type="InterPro" id="IPR010123">
    <property type="entry name" value="PHA_synth_III_E"/>
</dbReference>
<dbReference type="UniPathway" id="UPA00917"/>
<dbReference type="STRING" id="69.GLE_2859"/>
<gene>
    <name evidence="5" type="ORF">GLE_2859</name>
</gene>
<feature type="compositionally biased region" description="Low complexity" evidence="4">
    <location>
        <begin position="429"/>
        <end position="457"/>
    </location>
</feature>
<dbReference type="EMBL" id="CP013140">
    <property type="protein sequence ID" value="ALN58207.1"/>
    <property type="molecule type" value="Genomic_DNA"/>
</dbReference>
<feature type="compositionally biased region" description="Low complexity" evidence="4">
    <location>
        <begin position="392"/>
        <end position="403"/>
    </location>
</feature>
<dbReference type="PATRIC" id="fig|69.6.peg.2821"/>
<organism evidence="5 6">
    <name type="scientific">Lysobacter enzymogenes</name>
    <dbReference type="NCBI Taxonomy" id="69"/>
    <lineage>
        <taxon>Bacteria</taxon>
        <taxon>Pseudomonadati</taxon>
        <taxon>Pseudomonadota</taxon>
        <taxon>Gammaproteobacteria</taxon>
        <taxon>Lysobacterales</taxon>
        <taxon>Lysobacteraceae</taxon>
        <taxon>Lysobacter</taxon>
    </lineage>
</organism>
<evidence type="ECO:0000256" key="1">
    <source>
        <dbReference type="ARBA" id="ARBA00004683"/>
    </source>
</evidence>
<feature type="region of interest" description="Disordered" evidence="4">
    <location>
        <begin position="309"/>
        <end position="457"/>
    </location>
</feature>
<feature type="compositionally biased region" description="Polar residues" evidence="4">
    <location>
        <begin position="367"/>
        <end position="380"/>
    </location>
</feature>
<evidence type="ECO:0000313" key="6">
    <source>
        <dbReference type="Proteomes" id="UP000061569"/>
    </source>
</evidence>
<dbReference type="Proteomes" id="UP000061569">
    <property type="component" value="Chromosome"/>
</dbReference>
<feature type="compositionally biased region" description="Low complexity" evidence="4">
    <location>
        <begin position="319"/>
        <end position="366"/>
    </location>
</feature>
<dbReference type="Pfam" id="PF09712">
    <property type="entry name" value="PHA_synth_III_E"/>
    <property type="match status" value="1"/>
</dbReference>
<proteinExistence type="predicted"/>
<protein>
    <recommendedName>
        <fullName evidence="2">Poly(3-hydroxyalkanoate) polymerase subunit PhaE</fullName>
    </recommendedName>
</protein>
<keyword evidence="3" id="KW-0583">PHB biosynthesis</keyword>
<dbReference type="NCBIfam" id="TIGR01834">
    <property type="entry name" value="PHA_synth_III_E"/>
    <property type="match status" value="1"/>
</dbReference>
<evidence type="ECO:0000313" key="5">
    <source>
        <dbReference type="EMBL" id="ALN58207.1"/>
    </source>
</evidence>